<dbReference type="PANTHER" id="PTHR12689:SF4">
    <property type="entry name" value="PROTEIN AAR2 HOMOLOG"/>
    <property type="match status" value="1"/>
</dbReference>
<feature type="compositionally biased region" description="Acidic residues" evidence="2">
    <location>
        <begin position="142"/>
        <end position="151"/>
    </location>
</feature>
<feature type="region of interest" description="Disordered" evidence="2">
    <location>
        <begin position="285"/>
        <end position="304"/>
    </location>
</feature>
<dbReference type="GO" id="GO:0000244">
    <property type="term" value="P:spliceosomal tri-snRNP complex assembly"/>
    <property type="evidence" value="ECO:0007669"/>
    <property type="project" value="TreeGrafter"/>
</dbReference>
<reference evidence="5" key="1">
    <citation type="journal article" date="2023" name="Mol. Plant Microbe Interact.">
        <title>Elucidating the Obligate Nature and Biological Capacity of an Invasive Fungal Corn Pathogen.</title>
        <authorList>
            <person name="MacCready J.S."/>
            <person name="Roggenkamp E.M."/>
            <person name="Gdanetz K."/>
            <person name="Chilvers M.I."/>
        </authorList>
    </citation>
    <scope>NUCLEOTIDE SEQUENCE</scope>
    <source>
        <strain evidence="5">PM02</strain>
    </source>
</reference>
<evidence type="ECO:0000256" key="2">
    <source>
        <dbReference type="SAM" id="MobiDB-lite"/>
    </source>
</evidence>
<dbReference type="EMBL" id="JAQQPM010000006">
    <property type="protein sequence ID" value="KAK2072318.1"/>
    <property type="molecule type" value="Genomic_DNA"/>
</dbReference>
<dbReference type="CDD" id="cd13778">
    <property type="entry name" value="Aar2_C"/>
    <property type="match status" value="1"/>
</dbReference>
<feature type="compositionally biased region" description="Low complexity" evidence="2">
    <location>
        <begin position="499"/>
        <end position="508"/>
    </location>
</feature>
<feature type="region of interest" description="Disordered" evidence="2">
    <location>
        <begin position="138"/>
        <end position="167"/>
    </location>
</feature>
<comment type="similarity">
    <text evidence="1">Belongs to the AAR2 family.</text>
</comment>
<feature type="region of interest" description="Disordered" evidence="2">
    <location>
        <begin position="52"/>
        <end position="71"/>
    </location>
</feature>
<gene>
    <name evidence="5" type="ORF">P8C59_006678</name>
</gene>
<feature type="domain" description="AAR2 C-terminal" evidence="3">
    <location>
        <begin position="426"/>
        <end position="578"/>
    </location>
</feature>
<keyword evidence="6" id="KW-1185">Reference proteome</keyword>
<dbReference type="InterPro" id="IPR007946">
    <property type="entry name" value="AAR2"/>
</dbReference>
<dbReference type="PANTHER" id="PTHR12689">
    <property type="entry name" value="A1 CISTRON SPLICING FACTOR AAR2-RELATED"/>
    <property type="match status" value="1"/>
</dbReference>
<evidence type="ECO:0000259" key="4">
    <source>
        <dbReference type="Pfam" id="PF20981"/>
    </source>
</evidence>
<feature type="region of interest" description="Disordered" evidence="2">
    <location>
        <begin position="587"/>
        <end position="610"/>
    </location>
</feature>
<feature type="compositionally biased region" description="Polar residues" evidence="2">
    <location>
        <begin position="56"/>
        <end position="67"/>
    </location>
</feature>
<dbReference type="InterPro" id="IPR038516">
    <property type="entry name" value="AAR2_N_sf"/>
</dbReference>
<protein>
    <submittedName>
        <fullName evidence="5">Uncharacterized protein</fullName>
    </submittedName>
</protein>
<evidence type="ECO:0000313" key="6">
    <source>
        <dbReference type="Proteomes" id="UP001217918"/>
    </source>
</evidence>
<evidence type="ECO:0000259" key="3">
    <source>
        <dbReference type="Pfam" id="PF05282"/>
    </source>
</evidence>
<sequence>MDIEGSVPGAFPVEPHITIQTSSDSKMTTMPPAADVDSGYFRINLAALTDEDAMHTDSSSAPTSAVSPRTPLPSALQRAMSIRSTASSTSSPTMAFAPLAARLQRSDSARSAGRMSVRSHTSVRAIGALPYGTLEVVHASDDPGEDEDEDGGATASETLEKRDMVPDPSSVYLADGSLFLVLEHPTGCTLGYDNMAATVESPRVLGVRGIPPGAHFFWLTGPGRLSWSGYWFVTTDKSDVRVKQWDRFNETLGDVASKFEERDAKENLDLVYNQLIPYTRHFDGHDTPTPPTRSPVTPVPVPCSAQSMSRKASAEPDFAADSGSLWHFLASHVTEEYLARVTGNSRAREWLVDTTDAAQGEAPFPAADKVLKMSGSTEFHFSLPARDVEDQEMLANLSIDSDVARPVEAASDPEPHVQKLIAAAGDSATVGELQFTFLTGAHLANYTCIEQWWHVVLRVVLRAPRLAVTRPLLCRRLLQTLHAQMIYNDRHLGDAAALSPPSSRSNSSGGRGRGGSDLGILDVVPGNKRRLREALTRYKQRLDGLLLGLGDRITPEQAAVGHAFADLEALFWKHGWELRSPYVPGAAHAAAGDDGSGDDGGGDDDDDYAPVVVRVDQDGRQADLVSWN</sequence>
<dbReference type="Pfam" id="PF05282">
    <property type="entry name" value="AAR2"/>
    <property type="match status" value="1"/>
</dbReference>
<dbReference type="CDD" id="cd13777">
    <property type="entry name" value="Aar2_N"/>
    <property type="match status" value="1"/>
</dbReference>
<dbReference type="InterPro" id="IPR038514">
    <property type="entry name" value="AAR2_C_sf"/>
</dbReference>
<accession>A0AAD9MFS4</accession>
<dbReference type="Pfam" id="PF20981">
    <property type="entry name" value="AAR2_1st"/>
    <property type="match status" value="1"/>
</dbReference>
<feature type="domain" description="AAR2 N-terminal" evidence="4">
    <location>
        <begin position="176"/>
        <end position="343"/>
    </location>
</feature>
<evidence type="ECO:0000256" key="1">
    <source>
        <dbReference type="ARBA" id="ARBA00006281"/>
    </source>
</evidence>
<dbReference type="InterPro" id="IPR033647">
    <property type="entry name" value="Aar2_N"/>
</dbReference>
<feature type="compositionally biased region" description="Pro residues" evidence="2">
    <location>
        <begin position="288"/>
        <end position="301"/>
    </location>
</feature>
<dbReference type="InterPro" id="IPR033648">
    <property type="entry name" value="AAR2_C"/>
</dbReference>
<dbReference type="Gene3D" id="2.60.34.20">
    <property type="match status" value="1"/>
</dbReference>
<name>A0AAD9MFS4_9PEZI</name>
<dbReference type="Proteomes" id="UP001217918">
    <property type="component" value="Unassembled WGS sequence"/>
</dbReference>
<dbReference type="Gene3D" id="1.25.40.550">
    <property type="entry name" value="Aar2, C-terminal domain-like"/>
    <property type="match status" value="1"/>
</dbReference>
<feature type="compositionally biased region" description="Acidic residues" evidence="2">
    <location>
        <begin position="595"/>
        <end position="608"/>
    </location>
</feature>
<dbReference type="AlphaFoldDB" id="A0AAD9MFS4"/>
<comment type="caution">
    <text evidence="5">The sequence shown here is derived from an EMBL/GenBank/DDBJ whole genome shotgun (WGS) entry which is preliminary data.</text>
</comment>
<evidence type="ECO:0000313" key="5">
    <source>
        <dbReference type="EMBL" id="KAK2072318.1"/>
    </source>
</evidence>
<proteinExistence type="inferred from homology"/>
<feature type="region of interest" description="Disordered" evidence="2">
    <location>
        <begin position="496"/>
        <end position="521"/>
    </location>
</feature>
<organism evidence="5 6">
    <name type="scientific">Phyllachora maydis</name>
    <dbReference type="NCBI Taxonomy" id="1825666"/>
    <lineage>
        <taxon>Eukaryota</taxon>
        <taxon>Fungi</taxon>
        <taxon>Dikarya</taxon>
        <taxon>Ascomycota</taxon>
        <taxon>Pezizomycotina</taxon>
        <taxon>Sordariomycetes</taxon>
        <taxon>Sordariomycetidae</taxon>
        <taxon>Phyllachorales</taxon>
        <taxon>Phyllachoraceae</taxon>
        <taxon>Phyllachora</taxon>
    </lineage>
</organism>